<organism evidence="1 2">
    <name type="scientific">Rhizobium gallicum</name>
    <dbReference type="NCBI Taxonomy" id="56730"/>
    <lineage>
        <taxon>Bacteria</taxon>
        <taxon>Pseudomonadati</taxon>
        <taxon>Pseudomonadota</taxon>
        <taxon>Alphaproteobacteria</taxon>
        <taxon>Hyphomicrobiales</taxon>
        <taxon>Rhizobiaceae</taxon>
        <taxon>Rhizobium/Agrobacterium group</taxon>
        <taxon>Rhizobium</taxon>
    </lineage>
</organism>
<dbReference type="Gene3D" id="3.40.1260.10">
    <property type="entry name" value="DsrEFH-like"/>
    <property type="match status" value="1"/>
</dbReference>
<dbReference type="InterPro" id="IPR003787">
    <property type="entry name" value="Sulphur_relay_DsrE/F-like"/>
</dbReference>
<evidence type="ECO:0000313" key="1">
    <source>
        <dbReference type="EMBL" id="APO68028.1"/>
    </source>
</evidence>
<name>A0A1L5NJH3_9HYPH</name>
<accession>A0A1L5NJH3</accession>
<gene>
    <name evidence="1" type="ORF">IE4872_CH02414</name>
</gene>
<dbReference type="AlphaFoldDB" id="A0A1L5NJH3"/>
<dbReference type="OrthoDB" id="14053at2"/>
<protein>
    <submittedName>
        <fullName evidence="1">Sulfur relay DsrE/F-like protein</fullName>
    </submittedName>
</protein>
<evidence type="ECO:0000313" key="2">
    <source>
        <dbReference type="Proteomes" id="UP000184749"/>
    </source>
</evidence>
<dbReference type="STRING" id="56730.IE4872_CH02414"/>
<dbReference type="RefSeq" id="WP_074068703.1">
    <property type="nucleotide sequence ID" value="NZ_CP017101.1"/>
</dbReference>
<dbReference type="Proteomes" id="UP000184749">
    <property type="component" value="Chromosome"/>
</dbReference>
<reference evidence="1 2" key="1">
    <citation type="submission" date="2016-09" db="EMBL/GenBank/DDBJ databases">
        <title>The complete genome sequences of Rhizobium gallicum, symbiovars gallicum and phaseoli, symbionts associated to common bean (Phaseolus vulgaris).</title>
        <authorList>
            <person name="Bustos P."/>
            <person name="Santamaria R.I."/>
            <person name="Perez-Carrascal O.M."/>
            <person name="Juarez S."/>
            <person name="Lozano L."/>
            <person name="Martinez-Flores I."/>
            <person name="Martinez-Romero E."/>
            <person name="Cevallos M."/>
            <person name="Romero D."/>
            <person name="Davila G."/>
            <person name="Gonzalez V."/>
        </authorList>
    </citation>
    <scope>NUCLEOTIDE SEQUENCE [LARGE SCALE GENOMIC DNA]</scope>
    <source>
        <strain evidence="1 2">IE4872</strain>
    </source>
</reference>
<dbReference type="Pfam" id="PF02635">
    <property type="entry name" value="DsrE"/>
    <property type="match status" value="1"/>
</dbReference>
<proteinExistence type="predicted"/>
<dbReference type="EMBL" id="CP017101">
    <property type="protein sequence ID" value="APO68028.1"/>
    <property type="molecule type" value="Genomic_DNA"/>
</dbReference>
<dbReference type="InterPro" id="IPR027396">
    <property type="entry name" value="DsrEFH-like"/>
</dbReference>
<dbReference type="SUPFAM" id="SSF75169">
    <property type="entry name" value="DsrEFH-like"/>
    <property type="match status" value="1"/>
</dbReference>
<sequence>MSKTESALFIDIPVELQEVKSVHSIGGLEFEGDLPAALFHLHLITTDIANWKAKSEVVVVFHTNAGHVTLDDAAYNSSRNIATGNPYKKLVADLIDIGVNVELCGATAKVNGWGNSDLLPRIKINLDAMARTIQLVQQGFVKITE</sequence>